<keyword evidence="3" id="KW-1185">Reference proteome</keyword>
<feature type="signal peptide" evidence="1">
    <location>
        <begin position="1"/>
        <end position="26"/>
    </location>
</feature>
<evidence type="ECO:0000313" key="2">
    <source>
        <dbReference type="EMBL" id="MBW3096057.1"/>
    </source>
</evidence>
<sequence>MLNFVKTTLVAVSLATAGMSASVAPAAASSFSFSFGVGPGYHSSHWRAPRPARGYCAPNKALRKARRMGIRHARIVRANRRVVKVAGRSRGHRVQAVFANTRRCPVIARR</sequence>
<evidence type="ECO:0008006" key="4">
    <source>
        <dbReference type="Google" id="ProtNLM"/>
    </source>
</evidence>
<gene>
    <name evidence="2" type="ORF">KY465_02060</name>
</gene>
<reference evidence="2" key="1">
    <citation type="submission" date="2021-07" db="EMBL/GenBank/DDBJ databases">
        <title>Pseudohoeflea marina sp. nov. a polyhydroxyalcanoate-producing bacterium.</title>
        <authorList>
            <person name="Zheng W."/>
            <person name="Yu S."/>
            <person name="Huang Y."/>
        </authorList>
    </citation>
    <scope>NUCLEOTIDE SEQUENCE</scope>
    <source>
        <strain evidence="2">DP4N28-3</strain>
    </source>
</reference>
<protein>
    <recommendedName>
        <fullName evidence="4">Antifreeze protein</fullName>
    </recommendedName>
</protein>
<evidence type="ECO:0000256" key="1">
    <source>
        <dbReference type="SAM" id="SignalP"/>
    </source>
</evidence>
<dbReference type="RefSeq" id="WP_219157920.1">
    <property type="nucleotide sequence ID" value="NZ_JAHWQX010000001.1"/>
</dbReference>
<keyword evidence="1" id="KW-0732">Signal</keyword>
<name>A0ABS6WKV6_9HYPH</name>
<organism evidence="2 3">
    <name type="scientific">Pseudohoeflea coraliihabitans</name>
    <dbReference type="NCBI Taxonomy" id="2860393"/>
    <lineage>
        <taxon>Bacteria</taxon>
        <taxon>Pseudomonadati</taxon>
        <taxon>Pseudomonadota</taxon>
        <taxon>Alphaproteobacteria</taxon>
        <taxon>Hyphomicrobiales</taxon>
        <taxon>Rhizobiaceae</taxon>
        <taxon>Pseudohoeflea</taxon>
    </lineage>
</organism>
<comment type="caution">
    <text evidence="2">The sequence shown here is derived from an EMBL/GenBank/DDBJ whole genome shotgun (WGS) entry which is preliminary data.</text>
</comment>
<evidence type="ECO:0000313" key="3">
    <source>
        <dbReference type="Proteomes" id="UP001430804"/>
    </source>
</evidence>
<dbReference type="Proteomes" id="UP001430804">
    <property type="component" value="Unassembled WGS sequence"/>
</dbReference>
<proteinExistence type="predicted"/>
<feature type="chain" id="PRO_5047016462" description="Antifreeze protein" evidence="1">
    <location>
        <begin position="27"/>
        <end position="110"/>
    </location>
</feature>
<accession>A0ABS6WKV6</accession>
<dbReference type="EMBL" id="JAHWQX010000001">
    <property type="protein sequence ID" value="MBW3096057.1"/>
    <property type="molecule type" value="Genomic_DNA"/>
</dbReference>